<dbReference type="RefSeq" id="WP_272092826.1">
    <property type="nucleotide sequence ID" value="NZ_JAQNDK010000001.1"/>
</dbReference>
<dbReference type="InterPro" id="IPR011042">
    <property type="entry name" value="6-blade_b-propeller_TolB-like"/>
</dbReference>
<evidence type="ECO:0008006" key="3">
    <source>
        <dbReference type="Google" id="ProtNLM"/>
    </source>
</evidence>
<proteinExistence type="predicted"/>
<comment type="caution">
    <text evidence="1">The sequence shown here is derived from an EMBL/GenBank/DDBJ whole genome shotgun (WGS) entry which is preliminary data.</text>
</comment>
<dbReference type="InterPro" id="IPR050952">
    <property type="entry name" value="TRIM-NHL_E3_ligases"/>
</dbReference>
<evidence type="ECO:0000313" key="2">
    <source>
        <dbReference type="Proteomes" id="UP001217485"/>
    </source>
</evidence>
<dbReference type="PANTHER" id="PTHR24104:SF25">
    <property type="entry name" value="PROTEIN LIN-41"/>
    <property type="match status" value="1"/>
</dbReference>
<keyword evidence="2" id="KW-1185">Reference proteome</keyword>
<dbReference type="SUPFAM" id="SSF101898">
    <property type="entry name" value="NHL repeat"/>
    <property type="match status" value="1"/>
</dbReference>
<protein>
    <recommendedName>
        <fullName evidence="3">SMP-30/Gluconolactonase/LRE-like region domain-containing protein</fullName>
    </recommendedName>
</protein>
<reference evidence="1 2" key="1">
    <citation type="submission" date="2023-01" db="EMBL/GenBank/DDBJ databases">
        <title>Minimal conservation of predation-associated metabolite biosynthetic gene clusters underscores biosynthetic potential of Myxococcota including descriptions for ten novel species: Archangium lansinium sp. nov., Myxococcus landrumus sp. nov., Nannocystis bai.</title>
        <authorList>
            <person name="Ahearne A."/>
            <person name="Stevens C."/>
            <person name="Dowd S."/>
        </authorList>
    </citation>
    <scope>NUCLEOTIDE SEQUENCE [LARGE SCALE GENOMIC DNA]</scope>
    <source>
        <strain evidence="1 2">WIWO2</strain>
    </source>
</reference>
<gene>
    <name evidence="1" type="ORF">POL72_00090</name>
</gene>
<accession>A0ABT5BPP0</accession>
<dbReference type="EMBL" id="JAQNDK010000001">
    <property type="protein sequence ID" value="MDC0676119.1"/>
    <property type="molecule type" value="Genomic_DNA"/>
</dbReference>
<dbReference type="PANTHER" id="PTHR24104">
    <property type="entry name" value="E3 UBIQUITIN-PROTEIN LIGASE NHLRC1-RELATED"/>
    <property type="match status" value="1"/>
</dbReference>
<organism evidence="1 2">
    <name type="scientific">Sorangium atrum</name>
    <dbReference type="NCBI Taxonomy" id="2995308"/>
    <lineage>
        <taxon>Bacteria</taxon>
        <taxon>Pseudomonadati</taxon>
        <taxon>Myxococcota</taxon>
        <taxon>Polyangia</taxon>
        <taxon>Polyangiales</taxon>
        <taxon>Polyangiaceae</taxon>
        <taxon>Sorangium</taxon>
    </lineage>
</organism>
<dbReference type="Proteomes" id="UP001217485">
    <property type="component" value="Unassembled WGS sequence"/>
</dbReference>
<sequence length="157" mass="16297">MVTATTGRHALAADLLVSSEETHSVLRYDETGVFVGTFASGNGMNRPEGLAFDDDGRLHVASYGSDIVQRFDGTTGAFLDVVVSNAMGGIAEPVGLSFGPDGNLYIADRATASILRFDATGTFLGVFAQGGLAWPDAISSWRPAPSSTRSSHRAAAG</sequence>
<evidence type="ECO:0000313" key="1">
    <source>
        <dbReference type="EMBL" id="MDC0676119.1"/>
    </source>
</evidence>
<dbReference type="Gene3D" id="2.120.10.30">
    <property type="entry name" value="TolB, C-terminal domain"/>
    <property type="match status" value="1"/>
</dbReference>
<name>A0ABT5BPP0_9BACT</name>